<accession>A0A9J7BJ25</accession>
<name>A0A9J7BJ25_9BACT</name>
<dbReference type="KEGG" id="orp:MOP44_18245"/>
<dbReference type="InterPro" id="IPR046037">
    <property type="entry name" value="DUF5995"/>
</dbReference>
<organism evidence="1 2">
    <name type="scientific">Occallatibacter riparius</name>
    <dbReference type="NCBI Taxonomy" id="1002689"/>
    <lineage>
        <taxon>Bacteria</taxon>
        <taxon>Pseudomonadati</taxon>
        <taxon>Acidobacteriota</taxon>
        <taxon>Terriglobia</taxon>
        <taxon>Terriglobales</taxon>
        <taxon>Acidobacteriaceae</taxon>
        <taxon>Occallatibacter</taxon>
    </lineage>
</organism>
<protein>
    <submittedName>
        <fullName evidence="1">DUF5995 family protein</fullName>
    </submittedName>
</protein>
<sequence length="243" mass="25920">MATTTSSPADQALAGIVSGPEPNTIADVIALMQAIDAALGNDDGLKWFNKLYLMVTEQVDLNPPGGAWQSPRWLVALDVVFARYYFDAIRGYLAGTGTASSWSAVFEVRFKAGVDRIQFALAGMNAHINHDLAQALTDTDAALNVMPALNGPEHADYESVNGLLNNLMPATLEMLASDVLGVIAQDTGKVGQLLAFWNICKARDLAWDFAGHLRSLPAFARPFAMDAQDAVTGALGRAILTVV</sequence>
<proteinExistence type="predicted"/>
<evidence type="ECO:0000313" key="2">
    <source>
        <dbReference type="Proteomes" id="UP001059380"/>
    </source>
</evidence>
<dbReference type="RefSeq" id="WP_260791691.1">
    <property type="nucleotide sequence ID" value="NZ_CP093313.1"/>
</dbReference>
<reference evidence="1" key="1">
    <citation type="submission" date="2021-04" db="EMBL/GenBank/DDBJ databases">
        <title>Phylogenetic analysis of Acidobacteriaceae.</title>
        <authorList>
            <person name="Qiu L."/>
            <person name="Zhang Q."/>
        </authorList>
    </citation>
    <scope>NUCLEOTIDE SEQUENCE</scope>
    <source>
        <strain evidence="1">DSM 25168</strain>
    </source>
</reference>
<evidence type="ECO:0000313" key="1">
    <source>
        <dbReference type="EMBL" id="UWZ82507.1"/>
    </source>
</evidence>
<gene>
    <name evidence="1" type="ORF">MOP44_18245</name>
</gene>
<dbReference type="AlphaFoldDB" id="A0A9J7BJ25"/>
<keyword evidence="2" id="KW-1185">Reference proteome</keyword>
<dbReference type="Pfam" id="PF19458">
    <property type="entry name" value="DUF5995"/>
    <property type="match status" value="1"/>
</dbReference>
<dbReference type="Proteomes" id="UP001059380">
    <property type="component" value="Chromosome"/>
</dbReference>
<dbReference type="EMBL" id="CP093313">
    <property type="protein sequence ID" value="UWZ82507.1"/>
    <property type="molecule type" value="Genomic_DNA"/>
</dbReference>